<reference evidence="3 4" key="1">
    <citation type="submission" date="2023-07" db="EMBL/GenBank/DDBJ databases">
        <title>Sorghum-associated microbial communities from plants grown in Nebraska, USA.</title>
        <authorList>
            <person name="Schachtman D."/>
        </authorList>
    </citation>
    <scope>NUCLEOTIDE SEQUENCE [LARGE SCALE GENOMIC DNA]</scope>
    <source>
        <strain evidence="3 4">2980</strain>
    </source>
</reference>
<evidence type="ECO:0000313" key="4">
    <source>
        <dbReference type="Proteomes" id="UP001259347"/>
    </source>
</evidence>
<feature type="region of interest" description="Disordered" evidence="2">
    <location>
        <begin position="1"/>
        <end position="20"/>
    </location>
</feature>
<gene>
    <name evidence="3" type="ORF">J2Y69_003359</name>
</gene>
<evidence type="ECO:0000313" key="3">
    <source>
        <dbReference type="EMBL" id="MDR6868735.1"/>
    </source>
</evidence>
<name>A0ABU1SGK5_9MICO</name>
<dbReference type="Proteomes" id="UP001259347">
    <property type="component" value="Unassembled WGS sequence"/>
</dbReference>
<keyword evidence="1" id="KW-0175">Coiled coil</keyword>
<dbReference type="RefSeq" id="WP_310022852.1">
    <property type="nucleotide sequence ID" value="NZ_JAVDUM010000017.1"/>
</dbReference>
<protein>
    <submittedName>
        <fullName evidence="3">Uncharacterized protein</fullName>
    </submittedName>
</protein>
<feature type="coiled-coil region" evidence="1">
    <location>
        <begin position="22"/>
        <end position="56"/>
    </location>
</feature>
<proteinExistence type="predicted"/>
<evidence type="ECO:0000256" key="2">
    <source>
        <dbReference type="SAM" id="MobiDB-lite"/>
    </source>
</evidence>
<sequence>MTASAAVRDALTQARDNAQRTADSLALDINYHERELERLRDRRSRALNDLMDLEAELEGDS</sequence>
<accession>A0ABU1SGK5</accession>
<keyword evidence="4" id="KW-1185">Reference proteome</keyword>
<evidence type="ECO:0000256" key="1">
    <source>
        <dbReference type="SAM" id="Coils"/>
    </source>
</evidence>
<dbReference type="EMBL" id="JAVDUM010000017">
    <property type="protein sequence ID" value="MDR6868735.1"/>
    <property type="molecule type" value="Genomic_DNA"/>
</dbReference>
<organism evidence="3 4">
    <name type="scientific">Microbacterium resistens</name>
    <dbReference type="NCBI Taxonomy" id="156977"/>
    <lineage>
        <taxon>Bacteria</taxon>
        <taxon>Bacillati</taxon>
        <taxon>Actinomycetota</taxon>
        <taxon>Actinomycetes</taxon>
        <taxon>Micrococcales</taxon>
        <taxon>Microbacteriaceae</taxon>
        <taxon>Microbacterium</taxon>
    </lineage>
</organism>
<comment type="caution">
    <text evidence="3">The sequence shown here is derived from an EMBL/GenBank/DDBJ whole genome shotgun (WGS) entry which is preliminary data.</text>
</comment>